<feature type="coiled-coil region" evidence="7">
    <location>
        <begin position="130"/>
        <end position="171"/>
    </location>
</feature>
<keyword evidence="4 7" id="KW-0175">Coiled coil</keyword>
<keyword evidence="5" id="KW-0963">Cytoplasm</keyword>
<keyword evidence="6" id="KW-0966">Cell projection</keyword>
<accession>A0A674NCC1</accession>
<dbReference type="InterPro" id="IPR051241">
    <property type="entry name" value="DZIP_RILPL"/>
</dbReference>
<dbReference type="InParanoid" id="A0A674NCC1"/>
<reference evidence="9 10" key="1">
    <citation type="journal article" date="2011" name="Genome Biol. Evol.">
        <title>Integration of the genetic map and genome assembly of fugu facilitates insights into distinct features of genome evolution in teleosts and mammals.</title>
        <authorList>
            <person name="Kai W."/>
            <person name="Kikuchi K."/>
            <person name="Tohari S."/>
            <person name="Chew A.K."/>
            <person name="Tay A."/>
            <person name="Fujiwara A."/>
            <person name="Hosoya S."/>
            <person name="Suetake H."/>
            <person name="Naruse K."/>
            <person name="Brenner S."/>
            <person name="Suzuki Y."/>
            <person name="Venkatesh B."/>
        </authorList>
    </citation>
    <scope>NUCLEOTIDE SEQUENCE [LARGE SCALE GENOMIC DNA]</scope>
</reference>
<reference evidence="9" key="2">
    <citation type="submission" date="2025-08" db="UniProtKB">
        <authorList>
            <consortium name="Ensembl"/>
        </authorList>
    </citation>
    <scope>IDENTIFICATION</scope>
</reference>
<dbReference type="OMA" id="TEKVICT"/>
<dbReference type="GO" id="GO:0005814">
    <property type="term" value="C:centriole"/>
    <property type="evidence" value="ECO:0007669"/>
    <property type="project" value="UniProtKB-SubCell"/>
</dbReference>
<protein>
    <recommendedName>
        <fullName evidence="8">C2H2-type domain-containing protein</fullName>
    </recommendedName>
</protein>
<evidence type="ECO:0000256" key="7">
    <source>
        <dbReference type="SAM" id="Coils"/>
    </source>
</evidence>
<comment type="similarity">
    <text evidence="3">Belongs to the DZIP C2H2-type zinc-finger protein family.</text>
</comment>
<dbReference type="PANTHER" id="PTHR21502:SF5">
    <property type="entry name" value="CILIUM ASSEMBLY PROTEIN DZIP1"/>
    <property type="match status" value="1"/>
</dbReference>
<evidence type="ECO:0000256" key="6">
    <source>
        <dbReference type="ARBA" id="ARBA00023273"/>
    </source>
</evidence>
<dbReference type="Pfam" id="PF13815">
    <property type="entry name" value="Dzip-like_N"/>
    <property type="match status" value="1"/>
</dbReference>
<keyword evidence="5" id="KW-0206">Cytoskeleton</keyword>
<proteinExistence type="inferred from homology"/>
<evidence type="ECO:0000313" key="9">
    <source>
        <dbReference type="Ensembl" id="ENSTRUP00000071400.1"/>
    </source>
</evidence>
<evidence type="ECO:0000256" key="1">
    <source>
        <dbReference type="ARBA" id="ARBA00004114"/>
    </source>
</evidence>
<evidence type="ECO:0000256" key="4">
    <source>
        <dbReference type="ARBA" id="ARBA00023054"/>
    </source>
</evidence>
<dbReference type="GeneTree" id="ENSGT00940000156862"/>
<dbReference type="GO" id="GO:0060271">
    <property type="term" value="P:cilium assembly"/>
    <property type="evidence" value="ECO:0007669"/>
    <property type="project" value="TreeGrafter"/>
</dbReference>
<dbReference type="PANTHER" id="PTHR21502">
    <property type="entry name" value="ZINC FINGER PROTEIN DZIP1"/>
    <property type="match status" value="1"/>
</dbReference>
<dbReference type="Ensembl" id="ENSTRUT00000089242.1">
    <property type="protein sequence ID" value="ENSTRUP00000071400.1"/>
    <property type="gene ID" value="ENSTRUG00000030505.1"/>
</dbReference>
<evidence type="ECO:0000256" key="3">
    <source>
        <dbReference type="ARBA" id="ARBA00009131"/>
    </source>
</evidence>
<reference evidence="9" key="3">
    <citation type="submission" date="2025-09" db="UniProtKB">
        <authorList>
            <consortium name="Ensembl"/>
        </authorList>
    </citation>
    <scope>IDENTIFICATION</scope>
</reference>
<organism evidence="9 10">
    <name type="scientific">Takifugu rubripes</name>
    <name type="common">Japanese pufferfish</name>
    <name type="synonym">Fugu rubripes</name>
    <dbReference type="NCBI Taxonomy" id="31033"/>
    <lineage>
        <taxon>Eukaryota</taxon>
        <taxon>Metazoa</taxon>
        <taxon>Chordata</taxon>
        <taxon>Craniata</taxon>
        <taxon>Vertebrata</taxon>
        <taxon>Euteleostomi</taxon>
        <taxon>Actinopterygii</taxon>
        <taxon>Neopterygii</taxon>
        <taxon>Teleostei</taxon>
        <taxon>Neoteleostei</taxon>
        <taxon>Acanthomorphata</taxon>
        <taxon>Eupercaria</taxon>
        <taxon>Tetraodontiformes</taxon>
        <taxon>Tetradontoidea</taxon>
        <taxon>Tetraodontidae</taxon>
        <taxon>Takifugu</taxon>
    </lineage>
</organism>
<dbReference type="GO" id="GO:0005737">
    <property type="term" value="C:cytoplasm"/>
    <property type="evidence" value="ECO:0007669"/>
    <property type="project" value="TreeGrafter"/>
</dbReference>
<evidence type="ECO:0000256" key="5">
    <source>
        <dbReference type="ARBA" id="ARBA00023212"/>
    </source>
</evidence>
<name>A0A674NCC1_TAKRU</name>
<evidence type="ECO:0000259" key="8">
    <source>
        <dbReference type="PROSITE" id="PS00028"/>
    </source>
</evidence>
<sequence>MKYRQTDRQTISLISFMFNLFDMKAHYPLLSTIYKIHSMTMAFQKGDHHNLGFNFSSHKRNVDWRRINVLNIDLLVRTVDIDALQEYISDVTYCSLETVRCPQCMSPADPTLVKLFRLAQLSLEWLHHCQEKLISGLQNTEDKLKSSEEECQKLKDKNKEQEEKMKGMVSELKSRRTIIKKQQSLFATNINNGIQCGHCEKNYLNAFFLQKHMLRRHPDQCQNCKYFTRHIHVPLVWTLKTLVFTSFQ</sequence>
<dbReference type="PROSITE" id="PS00028">
    <property type="entry name" value="ZINC_FINGER_C2H2_1"/>
    <property type="match status" value="1"/>
</dbReference>
<evidence type="ECO:0000256" key="2">
    <source>
        <dbReference type="ARBA" id="ARBA00004120"/>
    </source>
</evidence>
<comment type="subcellular location">
    <subcellularLocation>
        <location evidence="2">Cytoplasm</location>
        <location evidence="2">Cytoskeleton</location>
        <location evidence="2">Cilium basal body</location>
    </subcellularLocation>
    <subcellularLocation>
        <location evidence="1">Cytoplasm</location>
        <location evidence="1">Cytoskeleton</location>
        <location evidence="1">Microtubule organizing center</location>
        <location evidence="1">Centrosome</location>
        <location evidence="1">Centriole</location>
    </subcellularLocation>
</comment>
<dbReference type="InterPro" id="IPR013087">
    <property type="entry name" value="Znf_C2H2_type"/>
</dbReference>
<dbReference type="InterPro" id="IPR032714">
    <property type="entry name" value="DZIP1_N"/>
</dbReference>
<keyword evidence="10" id="KW-1185">Reference proteome</keyword>
<dbReference type="Proteomes" id="UP000005226">
    <property type="component" value="Chromosome 19"/>
</dbReference>
<dbReference type="AlphaFoldDB" id="A0A674NCC1"/>
<dbReference type="GO" id="GO:0036064">
    <property type="term" value="C:ciliary basal body"/>
    <property type="evidence" value="ECO:0007669"/>
    <property type="project" value="TreeGrafter"/>
</dbReference>
<evidence type="ECO:0000313" key="10">
    <source>
        <dbReference type="Proteomes" id="UP000005226"/>
    </source>
</evidence>
<dbReference type="GO" id="GO:0008270">
    <property type="term" value="F:zinc ion binding"/>
    <property type="evidence" value="ECO:0007669"/>
    <property type="project" value="UniProtKB-KW"/>
</dbReference>
<feature type="domain" description="C2H2-type" evidence="8">
    <location>
        <begin position="196"/>
        <end position="217"/>
    </location>
</feature>